<keyword evidence="3" id="KW-1185">Reference proteome</keyword>
<evidence type="ECO:0008006" key="4">
    <source>
        <dbReference type="Google" id="ProtNLM"/>
    </source>
</evidence>
<keyword evidence="1" id="KW-0812">Transmembrane</keyword>
<sequence>MTSHDEQSTLDEMKAGLDHLDRLHPVYTPDLQWFHARIAAEQKKLRRRLVQDLLLFWLVAAVVLTVTVAVFTQNQSLFLILQVLAVLGPVVWLLRTNARKQVDTE</sequence>
<evidence type="ECO:0000313" key="3">
    <source>
        <dbReference type="Proteomes" id="UP000195437"/>
    </source>
</evidence>
<dbReference type="AlphaFoldDB" id="A0A1Y0INW2"/>
<dbReference type="Pfam" id="PF17280">
    <property type="entry name" value="DUF5345"/>
    <property type="match status" value="1"/>
</dbReference>
<dbReference type="Proteomes" id="UP000195437">
    <property type="component" value="Chromosome"/>
</dbReference>
<dbReference type="KEGG" id="tum:CBW65_09220"/>
<keyword evidence="1" id="KW-0472">Membrane</keyword>
<name>A0A1Y0INW2_9BACL</name>
<dbReference type="OrthoDB" id="2939233at2"/>
<dbReference type="InterPro" id="IPR035238">
    <property type="entry name" value="DUF5345"/>
</dbReference>
<evidence type="ECO:0000313" key="2">
    <source>
        <dbReference type="EMBL" id="ARU61195.1"/>
    </source>
</evidence>
<organism evidence="2 3">
    <name type="scientific">Tumebacillus avium</name>
    <dbReference type="NCBI Taxonomy" id="1903704"/>
    <lineage>
        <taxon>Bacteria</taxon>
        <taxon>Bacillati</taxon>
        <taxon>Bacillota</taxon>
        <taxon>Bacilli</taxon>
        <taxon>Bacillales</taxon>
        <taxon>Alicyclobacillaceae</taxon>
        <taxon>Tumebacillus</taxon>
    </lineage>
</organism>
<proteinExistence type="predicted"/>
<keyword evidence="1" id="KW-1133">Transmembrane helix</keyword>
<evidence type="ECO:0000256" key="1">
    <source>
        <dbReference type="SAM" id="Phobius"/>
    </source>
</evidence>
<accession>A0A1Y0INW2</accession>
<feature type="transmembrane region" description="Helical" evidence="1">
    <location>
        <begin position="53"/>
        <end position="71"/>
    </location>
</feature>
<reference evidence="3" key="1">
    <citation type="submission" date="2017-05" db="EMBL/GenBank/DDBJ databases">
        <authorList>
            <person name="Sung H."/>
        </authorList>
    </citation>
    <scope>NUCLEOTIDE SEQUENCE [LARGE SCALE GENOMIC DNA]</scope>
    <source>
        <strain evidence="3">AR23208</strain>
    </source>
</reference>
<dbReference type="EMBL" id="CP021434">
    <property type="protein sequence ID" value="ARU61195.1"/>
    <property type="molecule type" value="Genomic_DNA"/>
</dbReference>
<gene>
    <name evidence="2" type="ORF">CBW65_09220</name>
</gene>
<dbReference type="RefSeq" id="WP_087456576.1">
    <property type="nucleotide sequence ID" value="NZ_CP021434.1"/>
</dbReference>
<feature type="transmembrane region" description="Helical" evidence="1">
    <location>
        <begin position="77"/>
        <end position="94"/>
    </location>
</feature>
<protein>
    <recommendedName>
        <fullName evidence="4">YxlC family protein</fullName>
    </recommendedName>
</protein>